<proteinExistence type="predicted"/>
<name>A0AAQ3TRJ9_PASNO</name>
<dbReference type="CDD" id="cd01650">
    <property type="entry name" value="RT_nLTR_like"/>
    <property type="match status" value="1"/>
</dbReference>
<dbReference type="SUPFAM" id="SSF56219">
    <property type="entry name" value="DNase I-like"/>
    <property type="match status" value="1"/>
</dbReference>
<sequence>MHEAMGAPGAVQQDMGINEEEAAQIQQELDPVPIHHVEENEDMDWENDQDEVGMNLDNIQFDAEPRDSFTLSGSRRSGFPNSGNSQSSSTSLENPRNKTGGNLNDVLLFNDAIGENGLIELPLKGRGFTWSNMQEDPLLEQLDWFFTYEHWTITFPNSVVIPLARPISDHAPCQVVISTNIPKSNLFRFENFWVQHTGFYEVVQQSWLQEPRFRKGSASVIVSKLKNLRYSLKNWSKSISNLSLLIGNCEKVILYLDALEEYRLLTTPESNLRRILKLHLSVLLQYRMEYWKKRYTVNRVKFGDECTKFFHSMATISFRRNCIAQLQNKEGCSVVDHDSKAAILWEDFRCGMGVTDRPPMVFDLSSAVSPVPGLQDLVRPLQQEEIVKVIKSFPSDKAPGPDGFNGMFLKKCWPIIKKDFIQLCMDFFQHRVDISCLNNSYITLVPKVENPTCPNDFRPISLSNCTLKLLTKLLANRLQEVILDIVHQNQYGFIRGRSIQDCLAWSFEYLHQCHASKREIIILKLDFAKAFDTVEHSCIISMMRATGFPEDWIIWANNVLSTAVSSILLNGVPGKQFHCKRGVRQGDPLSPLLFVLAADLLQHVLNRALALGILKLPLPQRDGDFPVIQYADDTLLILEADARQLFCLKALLHSFTVSSGLKVNYSKSSMIPVNVTEDKMVILSRTFGCQVATLPFTYLGLPMGTTKPRIEDFTPLMDRVQKRLSTCSSFLSYSRRLQLVNSVISPITIYTMSTIKLQAGVIEIIDRHRKQCLRRGNDMQKQGGNLAAWELVQKPKNKGGLGVINLKIQNEGLLVKQLHKFYARKEVPWVNLIWTSYYQNKVPHATRPVGSFWWKDVLSLHSNYLDVATCKVGNGSSVLFWTDNWLGKALATRFPSLTSFVDDLKMSVKEVQEAVDLASIFILPLSEQAHSELQMLISNLNGSSYNSERQDEWSYPGAELKFSVSKYYARKHSGVQVPSIFQKLWKTKCTMRTKFFFWLVLVDRINTKDMLHRRNLMARNERSCVMCNTGAVEDVDHLFFQCPMAIRCWNLLQIQWNLNWVFMIELNWNWLHQDHLFFWRFAL</sequence>
<gene>
    <name evidence="3" type="ORF">U9M48_024573</name>
</gene>
<feature type="region of interest" description="Disordered" evidence="1">
    <location>
        <begin position="67"/>
        <end position="100"/>
    </location>
</feature>
<dbReference type="SUPFAM" id="SSF56672">
    <property type="entry name" value="DNA/RNA polymerases"/>
    <property type="match status" value="1"/>
</dbReference>
<feature type="domain" description="Reverse transcriptase" evidence="2">
    <location>
        <begin position="426"/>
        <end position="703"/>
    </location>
</feature>
<evidence type="ECO:0000259" key="2">
    <source>
        <dbReference type="PROSITE" id="PS50878"/>
    </source>
</evidence>
<dbReference type="Pfam" id="PF00078">
    <property type="entry name" value="RVT_1"/>
    <property type="match status" value="1"/>
</dbReference>
<dbReference type="EMBL" id="CP144749">
    <property type="protein sequence ID" value="WVZ76610.1"/>
    <property type="molecule type" value="Genomic_DNA"/>
</dbReference>
<evidence type="ECO:0000256" key="1">
    <source>
        <dbReference type="SAM" id="MobiDB-lite"/>
    </source>
</evidence>
<accession>A0AAQ3TRJ9</accession>
<dbReference type="InterPro" id="IPR043502">
    <property type="entry name" value="DNA/RNA_pol_sf"/>
</dbReference>
<feature type="compositionally biased region" description="Low complexity" evidence="1">
    <location>
        <begin position="77"/>
        <end position="91"/>
    </location>
</feature>
<dbReference type="Pfam" id="PF13966">
    <property type="entry name" value="zf-RVT"/>
    <property type="match status" value="1"/>
</dbReference>
<evidence type="ECO:0000313" key="4">
    <source>
        <dbReference type="Proteomes" id="UP001341281"/>
    </source>
</evidence>
<organism evidence="3 4">
    <name type="scientific">Paspalum notatum var. saurae</name>
    <dbReference type="NCBI Taxonomy" id="547442"/>
    <lineage>
        <taxon>Eukaryota</taxon>
        <taxon>Viridiplantae</taxon>
        <taxon>Streptophyta</taxon>
        <taxon>Embryophyta</taxon>
        <taxon>Tracheophyta</taxon>
        <taxon>Spermatophyta</taxon>
        <taxon>Magnoliopsida</taxon>
        <taxon>Liliopsida</taxon>
        <taxon>Poales</taxon>
        <taxon>Poaceae</taxon>
        <taxon>PACMAD clade</taxon>
        <taxon>Panicoideae</taxon>
        <taxon>Andropogonodae</taxon>
        <taxon>Paspaleae</taxon>
        <taxon>Paspalinae</taxon>
        <taxon>Paspalum</taxon>
    </lineage>
</organism>
<dbReference type="PANTHER" id="PTHR33116:SF87">
    <property type="entry name" value="OS01G0158850 PROTEIN"/>
    <property type="match status" value="1"/>
</dbReference>
<dbReference type="InterPro" id="IPR036691">
    <property type="entry name" value="Endo/exonu/phosph_ase_sf"/>
</dbReference>
<dbReference type="Proteomes" id="UP001341281">
    <property type="component" value="Chromosome 05"/>
</dbReference>
<reference evidence="3 4" key="1">
    <citation type="submission" date="2024-02" db="EMBL/GenBank/DDBJ databases">
        <title>High-quality chromosome-scale genome assembly of Pensacola bahiagrass (Paspalum notatum Flugge var. saurae).</title>
        <authorList>
            <person name="Vega J.M."/>
            <person name="Podio M."/>
            <person name="Orjuela J."/>
            <person name="Siena L.A."/>
            <person name="Pessino S.C."/>
            <person name="Combes M.C."/>
            <person name="Mariac C."/>
            <person name="Albertini E."/>
            <person name="Pupilli F."/>
            <person name="Ortiz J.P.A."/>
            <person name="Leblanc O."/>
        </authorList>
    </citation>
    <scope>NUCLEOTIDE SEQUENCE [LARGE SCALE GENOMIC DNA]</scope>
    <source>
        <strain evidence="3">R1</strain>
        <tissue evidence="3">Leaf</tissue>
    </source>
</reference>
<dbReference type="InterPro" id="IPR000477">
    <property type="entry name" value="RT_dom"/>
</dbReference>
<dbReference type="PROSITE" id="PS50878">
    <property type="entry name" value="RT_POL"/>
    <property type="match status" value="1"/>
</dbReference>
<dbReference type="InterPro" id="IPR026960">
    <property type="entry name" value="RVT-Znf"/>
</dbReference>
<evidence type="ECO:0000313" key="3">
    <source>
        <dbReference type="EMBL" id="WVZ76610.1"/>
    </source>
</evidence>
<keyword evidence="4" id="KW-1185">Reference proteome</keyword>
<dbReference type="PANTHER" id="PTHR33116">
    <property type="entry name" value="REVERSE TRANSCRIPTASE ZINC-BINDING DOMAIN-CONTAINING PROTEIN-RELATED-RELATED"/>
    <property type="match status" value="1"/>
</dbReference>
<protein>
    <recommendedName>
        <fullName evidence="2">Reverse transcriptase domain-containing protein</fullName>
    </recommendedName>
</protein>
<dbReference type="AlphaFoldDB" id="A0AAQ3TRJ9"/>